<proteinExistence type="predicted"/>
<dbReference type="PANTHER" id="PTHR35391">
    <property type="entry name" value="C2H2-TYPE DOMAIN-CONTAINING PROTEIN-RELATED"/>
    <property type="match status" value="1"/>
</dbReference>
<dbReference type="Proteomes" id="UP000248817">
    <property type="component" value="Unassembled WGS sequence"/>
</dbReference>
<dbReference type="EMBL" id="KZ825492">
    <property type="protein sequence ID" value="PYI32522.1"/>
    <property type="molecule type" value="Genomic_DNA"/>
</dbReference>
<keyword evidence="2" id="KW-1185">Reference proteome</keyword>
<reference evidence="1 2" key="1">
    <citation type="submission" date="2018-02" db="EMBL/GenBank/DDBJ databases">
        <title>The genomes of Aspergillus section Nigri reveals drivers in fungal speciation.</title>
        <authorList>
            <consortium name="DOE Joint Genome Institute"/>
            <person name="Vesth T.C."/>
            <person name="Nybo J."/>
            <person name="Theobald S."/>
            <person name="Brandl J."/>
            <person name="Frisvad J.C."/>
            <person name="Nielsen K.F."/>
            <person name="Lyhne E.K."/>
            <person name="Kogle M.E."/>
            <person name="Kuo A."/>
            <person name="Riley R."/>
            <person name="Clum A."/>
            <person name="Nolan M."/>
            <person name="Lipzen A."/>
            <person name="Salamov A."/>
            <person name="Henrissat B."/>
            <person name="Wiebenga A."/>
            <person name="De vries R.P."/>
            <person name="Grigoriev I.V."/>
            <person name="Mortensen U.H."/>
            <person name="Andersen M.R."/>
            <person name="Baker S.E."/>
        </authorList>
    </citation>
    <scope>NUCLEOTIDE SEQUENCE [LARGE SCALE GENOMIC DNA]</scope>
    <source>
        <strain evidence="1 2">CBS 114.80</strain>
    </source>
</reference>
<dbReference type="AlphaFoldDB" id="A0A2V5IBH8"/>
<protein>
    <recommendedName>
        <fullName evidence="3">C2H2-type domain-containing protein</fullName>
    </recommendedName>
</protein>
<sequence>MFMFLHRQASRKSEVVLERHHFQTRSPLGYINLPTQLYTTNTSKMSLVERELLATCNLPHAGYPNNVDLIEKARRCTALEAEIRNNLPNDLGDVFVTGREDFHYLYSCDGVAGHLKSLGLTAVRAGDGYTFTEISKLRIFPEDQMLICTKLVRLEDNLQGLKRNCDARVRLETEGVIRNLGLLFWRVLPLEKSAEQVKHYLKGLKEKVEKGMEERSKAAQRGDSIWKDYWLLDYDVERGEQFRADALRGLQARYPGADLGLCERIAHRMSACWKLLSFRLKDNRLGFHTMNPAILGPQQRRQLLLPPPPQPPADATEHMCPYCSDVLPVSVYQTPVMWQHHVLYDYHPYVCLAKECRGEATFSRLDDWVNHMRGHDGHWECSAPGCEPGTVRFGPHDGDKVQRHAQLVHGWNQLPPEALTKLPAARLEFTECPLCKEPFSGDGPEEAIKWHLAAHVETEMLSIRPLVPYAQTHSG</sequence>
<organism evidence="1 2">
    <name type="scientific">Aspergillus indologenus CBS 114.80</name>
    <dbReference type="NCBI Taxonomy" id="1450541"/>
    <lineage>
        <taxon>Eukaryota</taxon>
        <taxon>Fungi</taxon>
        <taxon>Dikarya</taxon>
        <taxon>Ascomycota</taxon>
        <taxon>Pezizomycotina</taxon>
        <taxon>Eurotiomycetes</taxon>
        <taxon>Eurotiomycetidae</taxon>
        <taxon>Eurotiales</taxon>
        <taxon>Aspergillaceae</taxon>
        <taxon>Aspergillus</taxon>
        <taxon>Aspergillus subgen. Circumdati</taxon>
    </lineage>
</organism>
<name>A0A2V5IBH8_9EURO</name>
<evidence type="ECO:0000313" key="1">
    <source>
        <dbReference type="EMBL" id="PYI32522.1"/>
    </source>
</evidence>
<gene>
    <name evidence="1" type="ORF">BP00DRAFT_154424</name>
</gene>
<evidence type="ECO:0000313" key="2">
    <source>
        <dbReference type="Proteomes" id="UP000248817"/>
    </source>
</evidence>
<evidence type="ECO:0008006" key="3">
    <source>
        <dbReference type="Google" id="ProtNLM"/>
    </source>
</evidence>
<accession>A0A2V5IBH8</accession>
<dbReference type="PANTHER" id="PTHR35391:SF7">
    <property type="entry name" value="C2H2-TYPE DOMAIN-CONTAINING PROTEIN"/>
    <property type="match status" value="1"/>
</dbReference>